<dbReference type="Pfam" id="PF00296">
    <property type="entry name" value="Bac_luciferase"/>
    <property type="match status" value="1"/>
</dbReference>
<dbReference type="PANTHER" id="PTHR30137">
    <property type="entry name" value="LUCIFERASE-LIKE MONOOXYGENASE"/>
    <property type="match status" value="1"/>
</dbReference>
<organism evidence="3 4">
    <name type="scientific">Geodia barretti</name>
    <name type="common">Barrett's horny sponge</name>
    <dbReference type="NCBI Taxonomy" id="519541"/>
    <lineage>
        <taxon>Eukaryota</taxon>
        <taxon>Metazoa</taxon>
        <taxon>Porifera</taxon>
        <taxon>Demospongiae</taxon>
        <taxon>Heteroscleromorpha</taxon>
        <taxon>Tetractinellida</taxon>
        <taxon>Astrophorina</taxon>
        <taxon>Geodiidae</taxon>
        <taxon>Geodia</taxon>
    </lineage>
</organism>
<dbReference type="InterPro" id="IPR050766">
    <property type="entry name" value="Bact_Lucif_Oxidored"/>
</dbReference>
<dbReference type="Proteomes" id="UP001174909">
    <property type="component" value="Unassembled WGS sequence"/>
</dbReference>
<dbReference type="GO" id="GO:0005829">
    <property type="term" value="C:cytosol"/>
    <property type="evidence" value="ECO:0007669"/>
    <property type="project" value="TreeGrafter"/>
</dbReference>
<accession>A0AA35QZT8</accession>
<dbReference type="InterPro" id="IPR036661">
    <property type="entry name" value="Luciferase-like_sf"/>
</dbReference>
<comment type="caution">
    <text evidence="3">The sequence shown here is derived from an EMBL/GenBank/DDBJ whole genome shotgun (WGS) entry which is preliminary data.</text>
</comment>
<dbReference type="Gene3D" id="3.20.20.30">
    <property type="entry name" value="Luciferase-like domain"/>
    <property type="match status" value="2"/>
</dbReference>
<keyword evidence="4" id="KW-1185">Reference proteome</keyword>
<dbReference type="PANTHER" id="PTHR30137:SF6">
    <property type="entry name" value="LUCIFERASE-LIKE MONOOXYGENASE"/>
    <property type="match status" value="1"/>
</dbReference>
<reference evidence="3" key="1">
    <citation type="submission" date="2023-03" db="EMBL/GenBank/DDBJ databases">
        <authorList>
            <person name="Steffen K."/>
            <person name="Cardenas P."/>
        </authorList>
    </citation>
    <scope>NUCLEOTIDE SEQUENCE</scope>
</reference>
<evidence type="ECO:0000259" key="2">
    <source>
        <dbReference type="Pfam" id="PF00296"/>
    </source>
</evidence>
<dbReference type="EMBL" id="CASHTH010000351">
    <property type="protein sequence ID" value="CAI7998547.1"/>
    <property type="molecule type" value="Genomic_DNA"/>
</dbReference>
<protein>
    <recommendedName>
        <fullName evidence="2">Luciferase-like domain-containing protein</fullName>
    </recommendedName>
</protein>
<gene>
    <name evidence="3" type="ORF">GBAR_LOCUS2470</name>
</gene>
<dbReference type="AlphaFoldDB" id="A0AA35QZT8"/>
<dbReference type="SUPFAM" id="SSF51679">
    <property type="entry name" value="Bacterial luciferase-like"/>
    <property type="match status" value="1"/>
</dbReference>
<evidence type="ECO:0000313" key="4">
    <source>
        <dbReference type="Proteomes" id="UP001174909"/>
    </source>
</evidence>
<name>A0AA35QZT8_GEOBA</name>
<dbReference type="InterPro" id="IPR011251">
    <property type="entry name" value="Luciferase-like_dom"/>
</dbReference>
<evidence type="ECO:0000313" key="3">
    <source>
        <dbReference type="EMBL" id="CAI7998547.1"/>
    </source>
</evidence>
<dbReference type="GO" id="GO:0016705">
    <property type="term" value="F:oxidoreductase activity, acting on paired donors, with incorporation or reduction of molecular oxygen"/>
    <property type="evidence" value="ECO:0007669"/>
    <property type="project" value="InterPro"/>
</dbReference>
<proteinExistence type="predicted"/>
<feature type="domain" description="Luciferase-like" evidence="2">
    <location>
        <begin position="53"/>
        <end position="140"/>
    </location>
</feature>
<sequence>MFLMRFTERAYVNYTEEDVRNSPNEAVRLTFSNSNFDPQEGHYLYNMYLDEYEYSEEVGFDGLMLNEHHNTPTCLGATMNLEAAILARNTKNSKIVLLGNPLPIFDNPIRLAEELAEIDMISGGRLVSGFVRGTGGGESGHQHQPAAQPGALRRSPRPGHQRPGPRPAPSVGKDTDEKAYDVGKGYMVGNIGVGRIPLPRDYASPVGYGSRSDDPRFLRLREQVRSDPFRVGGLDGAAYDSILDSKRWIIGSPDTVISQLREVLSFMRPGILAVWTNDGSISHEDTMRCLELMGQEVLPALREIGEELELTDPFQKEGAQPGLTRM</sequence>
<evidence type="ECO:0000256" key="1">
    <source>
        <dbReference type="SAM" id="MobiDB-lite"/>
    </source>
</evidence>
<feature type="region of interest" description="Disordered" evidence="1">
    <location>
        <begin position="132"/>
        <end position="177"/>
    </location>
</feature>